<evidence type="ECO:0000313" key="5">
    <source>
        <dbReference type="EMBL" id="ABC32724.1"/>
    </source>
</evidence>
<dbReference type="SMART" id="SM00342">
    <property type="entry name" value="HTH_ARAC"/>
    <property type="match status" value="1"/>
</dbReference>
<protein>
    <submittedName>
        <fullName evidence="5">AraC-type DNA-binding domain-containing protein</fullName>
    </submittedName>
</protein>
<dbReference type="InterPro" id="IPR018060">
    <property type="entry name" value="HTH_AraC"/>
</dbReference>
<evidence type="ECO:0000313" key="6">
    <source>
        <dbReference type="Proteomes" id="UP000000238"/>
    </source>
</evidence>
<dbReference type="AlphaFoldDB" id="Q2S9F0"/>
<dbReference type="EMBL" id="CP000155">
    <property type="protein sequence ID" value="ABC32724.1"/>
    <property type="molecule type" value="Genomic_DNA"/>
</dbReference>
<accession>Q2S9F0</accession>
<dbReference type="InterPro" id="IPR011051">
    <property type="entry name" value="RmlC_Cupin_sf"/>
</dbReference>
<evidence type="ECO:0000259" key="4">
    <source>
        <dbReference type="PROSITE" id="PS01124"/>
    </source>
</evidence>
<keyword evidence="6" id="KW-1185">Reference proteome</keyword>
<dbReference type="InterPro" id="IPR018062">
    <property type="entry name" value="HTH_AraC-typ_CS"/>
</dbReference>
<reference evidence="5 6" key="1">
    <citation type="journal article" date="2005" name="Nucleic Acids Res.">
        <title>Genomic blueprint of Hahella chejuensis, a marine microbe producing an algicidal agent.</title>
        <authorList>
            <person name="Jeong H."/>
            <person name="Yim J.H."/>
            <person name="Lee C."/>
            <person name="Choi S.-H."/>
            <person name="Park Y.K."/>
            <person name="Yoon S.H."/>
            <person name="Hur C.-G."/>
            <person name="Kang H.-Y."/>
            <person name="Kim D."/>
            <person name="Lee H.H."/>
            <person name="Park K.H."/>
            <person name="Park S.-H."/>
            <person name="Park H.-S."/>
            <person name="Lee H.K."/>
            <person name="Oh T.K."/>
            <person name="Kim J.F."/>
        </authorList>
    </citation>
    <scope>NUCLEOTIDE SEQUENCE [LARGE SCALE GENOMIC DNA]</scope>
    <source>
        <strain evidence="5 6">KCTC 2396</strain>
    </source>
</reference>
<dbReference type="Gene3D" id="2.60.120.10">
    <property type="entry name" value="Jelly Rolls"/>
    <property type="match status" value="1"/>
</dbReference>
<dbReference type="Pfam" id="PF12833">
    <property type="entry name" value="HTH_18"/>
    <property type="match status" value="1"/>
</dbReference>
<dbReference type="STRING" id="349521.HCH_06075"/>
<dbReference type="InterPro" id="IPR050204">
    <property type="entry name" value="AraC_XylS_family_regulators"/>
</dbReference>
<dbReference type="InterPro" id="IPR009057">
    <property type="entry name" value="Homeodomain-like_sf"/>
</dbReference>
<keyword evidence="1" id="KW-0805">Transcription regulation</keyword>
<dbReference type="SUPFAM" id="SSF46689">
    <property type="entry name" value="Homeodomain-like"/>
    <property type="match status" value="2"/>
</dbReference>
<dbReference type="Proteomes" id="UP000000238">
    <property type="component" value="Chromosome"/>
</dbReference>
<name>Q2S9F0_HAHCH</name>
<organism evidence="5 6">
    <name type="scientific">Hahella chejuensis (strain KCTC 2396)</name>
    <dbReference type="NCBI Taxonomy" id="349521"/>
    <lineage>
        <taxon>Bacteria</taxon>
        <taxon>Pseudomonadati</taxon>
        <taxon>Pseudomonadota</taxon>
        <taxon>Gammaproteobacteria</taxon>
        <taxon>Oceanospirillales</taxon>
        <taxon>Hahellaceae</taxon>
        <taxon>Hahella</taxon>
    </lineage>
</organism>
<keyword evidence="2 5" id="KW-0238">DNA-binding</keyword>
<dbReference type="InterPro" id="IPR014710">
    <property type="entry name" value="RmlC-like_jellyroll"/>
</dbReference>
<feature type="domain" description="HTH araC/xylS-type" evidence="4">
    <location>
        <begin position="184"/>
        <end position="282"/>
    </location>
</feature>
<evidence type="ECO:0000256" key="3">
    <source>
        <dbReference type="ARBA" id="ARBA00023163"/>
    </source>
</evidence>
<evidence type="ECO:0000256" key="1">
    <source>
        <dbReference type="ARBA" id="ARBA00023015"/>
    </source>
</evidence>
<dbReference type="KEGG" id="hch:HCH_06075"/>
<dbReference type="SUPFAM" id="SSF51182">
    <property type="entry name" value="RmlC-like cupins"/>
    <property type="match status" value="1"/>
</dbReference>
<gene>
    <name evidence="5" type="ordered locus">HCH_06075</name>
</gene>
<dbReference type="GO" id="GO:0003700">
    <property type="term" value="F:DNA-binding transcription factor activity"/>
    <property type="evidence" value="ECO:0007669"/>
    <property type="project" value="InterPro"/>
</dbReference>
<dbReference type="eggNOG" id="COG4977">
    <property type="taxonomic scope" value="Bacteria"/>
</dbReference>
<evidence type="ECO:0000256" key="2">
    <source>
        <dbReference type="ARBA" id="ARBA00023125"/>
    </source>
</evidence>
<keyword evidence="3" id="KW-0804">Transcription</keyword>
<dbReference type="PANTHER" id="PTHR46796">
    <property type="entry name" value="HTH-TYPE TRANSCRIPTIONAL ACTIVATOR RHAS-RELATED"/>
    <property type="match status" value="1"/>
</dbReference>
<dbReference type="Gene3D" id="1.10.10.60">
    <property type="entry name" value="Homeodomain-like"/>
    <property type="match status" value="2"/>
</dbReference>
<dbReference type="OrthoDB" id="345413at2"/>
<dbReference type="RefSeq" id="WP_011399782.1">
    <property type="nucleotide sequence ID" value="NC_007645.1"/>
</dbReference>
<sequence length="287" mass="32523">MKSPSIHDRHDANTHTDASGVVSFHFGEPEIMEGSHQHCHLEINILLSGALRLSYLDQLYELESGDVICFSALHRHQVVSADESAVALQLRLPLFLLTDMCANEMFKHLLIRGTPYRSNATGLLSLDTVERWAQELRCMDGPLQDLVLDEITLFLRRMIMRNPCKSGQGAGCGEYRSRHLHHAHCMVDFINGNYRTPITIADVADGVGLHKNFAMSVFKKAVGMSVLEYLTDLRVNHARRLLLYSQDQVIEIAFASGFSSVTRFYEVFAKYFNESPLKYRKQHADPD</sequence>
<dbReference type="GO" id="GO:0043565">
    <property type="term" value="F:sequence-specific DNA binding"/>
    <property type="evidence" value="ECO:0007669"/>
    <property type="project" value="InterPro"/>
</dbReference>
<dbReference type="HOGENOM" id="CLU_000445_88_9_6"/>
<dbReference type="PROSITE" id="PS01124">
    <property type="entry name" value="HTH_ARAC_FAMILY_2"/>
    <property type="match status" value="1"/>
</dbReference>
<dbReference type="PROSITE" id="PS00041">
    <property type="entry name" value="HTH_ARAC_FAMILY_1"/>
    <property type="match status" value="1"/>
</dbReference>
<proteinExistence type="predicted"/>